<keyword evidence="1" id="KW-1133">Transmembrane helix</keyword>
<comment type="caution">
    <text evidence="2">The sequence shown here is derived from an EMBL/GenBank/DDBJ whole genome shotgun (WGS) entry which is preliminary data.</text>
</comment>
<evidence type="ECO:0000313" key="3">
    <source>
        <dbReference type="Proteomes" id="UP001474421"/>
    </source>
</evidence>
<dbReference type="EMBL" id="JAOTOJ010000009">
    <property type="protein sequence ID" value="KAK9395559.1"/>
    <property type="molecule type" value="Genomic_DNA"/>
</dbReference>
<keyword evidence="3" id="KW-1185">Reference proteome</keyword>
<dbReference type="AlphaFoldDB" id="A0AAW1B0V7"/>
<keyword evidence="1" id="KW-0812">Transmembrane</keyword>
<proteinExistence type="predicted"/>
<feature type="transmembrane region" description="Helical" evidence="1">
    <location>
        <begin position="34"/>
        <end position="57"/>
    </location>
</feature>
<protein>
    <submittedName>
        <fullName evidence="2">RRAS2: Ras-related protein R-Ras2</fullName>
    </submittedName>
</protein>
<evidence type="ECO:0000256" key="1">
    <source>
        <dbReference type="SAM" id="Phobius"/>
    </source>
</evidence>
<organism evidence="2 3">
    <name type="scientific">Crotalus adamanteus</name>
    <name type="common">Eastern diamondback rattlesnake</name>
    <dbReference type="NCBI Taxonomy" id="8729"/>
    <lineage>
        <taxon>Eukaryota</taxon>
        <taxon>Metazoa</taxon>
        <taxon>Chordata</taxon>
        <taxon>Craniata</taxon>
        <taxon>Vertebrata</taxon>
        <taxon>Euteleostomi</taxon>
        <taxon>Lepidosauria</taxon>
        <taxon>Squamata</taxon>
        <taxon>Bifurcata</taxon>
        <taxon>Unidentata</taxon>
        <taxon>Episquamata</taxon>
        <taxon>Toxicofera</taxon>
        <taxon>Serpentes</taxon>
        <taxon>Colubroidea</taxon>
        <taxon>Viperidae</taxon>
        <taxon>Crotalinae</taxon>
        <taxon>Crotalus</taxon>
    </lineage>
</organism>
<gene>
    <name evidence="2" type="ORF">NXF25_018920</name>
</gene>
<evidence type="ECO:0000313" key="2">
    <source>
        <dbReference type="EMBL" id="KAK9395559.1"/>
    </source>
</evidence>
<sequence length="107" mass="11910">MTWAVFLPEVQRDCSSVAYGLQIVKPNVKTSEVFPGFACLLRLPLASLLVVFVVPLVQEICAKIQFNVDESLHELVLAIRFHELESPPAPAIHPKKKEHKSCSCSIL</sequence>
<accession>A0AAW1B0V7</accession>
<name>A0AAW1B0V7_CROAD</name>
<keyword evidence="1" id="KW-0472">Membrane</keyword>
<dbReference type="Proteomes" id="UP001474421">
    <property type="component" value="Unassembled WGS sequence"/>
</dbReference>
<reference evidence="2 3" key="1">
    <citation type="journal article" date="2024" name="Proc. Natl. Acad. Sci. U.S.A.">
        <title>The genetic regulatory architecture and epigenomic basis for age-related changes in rattlesnake venom.</title>
        <authorList>
            <person name="Hogan M.P."/>
            <person name="Holding M.L."/>
            <person name="Nystrom G.S."/>
            <person name="Colston T.J."/>
            <person name="Bartlett D.A."/>
            <person name="Mason A.J."/>
            <person name="Ellsworth S.A."/>
            <person name="Rautsaw R.M."/>
            <person name="Lawrence K.C."/>
            <person name="Strickland J.L."/>
            <person name="He B."/>
            <person name="Fraser P."/>
            <person name="Margres M.J."/>
            <person name="Gilbert D.M."/>
            <person name="Gibbs H.L."/>
            <person name="Parkinson C.L."/>
            <person name="Rokyta D.R."/>
        </authorList>
    </citation>
    <scope>NUCLEOTIDE SEQUENCE [LARGE SCALE GENOMIC DNA]</scope>
    <source>
        <strain evidence="2">DRR0105</strain>
    </source>
</reference>